<organism evidence="1 2">
    <name type="scientific">Sclerotinia borealis (strain F-4128)</name>
    <dbReference type="NCBI Taxonomy" id="1432307"/>
    <lineage>
        <taxon>Eukaryota</taxon>
        <taxon>Fungi</taxon>
        <taxon>Dikarya</taxon>
        <taxon>Ascomycota</taxon>
        <taxon>Pezizomycotina</taxon>
        <taxon>Leotiomycetes</taxon>
        <taxon>Helotiales</taxon>
        <taxon>Sclerotiniaceae</taxon>
        <taxon>Sclerotinia</taxon>
    </lineage>
</organism>
<dbReference type="OrthoDB" id="3531364at2759"/>
<dbReference type="Proteomes" id="UP000019487">
    <property type="component" value="Unassembled WGS sequence"/>
</dbReference>
<dbReference type="HOGENOM" id="CLU_1511443_0_0_1"/>
<dbReference type="AlphaFoldDB" id="W9C3U0"/>
<protein>
    <submittedName>
        <fullName evidence="1">Uncharacterized protein</fullName>
    </submittedName>
</protein>
<proteinExistence type="predicted"/>
<dbReference type="EMBL" id="AYSA01000610">
    <property type="protein sequence ID" value="ESZ90551.1"/>
    <property type="molecule type" value="Genomic_DNA"/>
</dbReference>
<reference evidence="1 2" key="1">
    <citation type="journal article" date="2014" name="Genome Announc.">
        <title>Draft genome sequence of Sclerotinia borealis, a psychrophilic plant pathogenic fungus.</title>
        <authorList>
            <person name="Mardanov A.V."/>
            <person name="Beletsky A.V."/>
            <person name="Kadnikov V.V."/>
            <person name="Ignatov A.N."/>
            <person name="Ravin N.V."/>
        </authorList>
    </citation>
    <scope>NUCLEOTIDE SEQUENCE [LARGE SCALE GENOMIC DNA]</scope>
    <source>
        <strain evidence="2">F-4157</strain>
    </source>
</reference>
<evidence type="ECO:0000313" key="2">
    <source>
        <dbReference type="Proteomes" id="UP000019487"/>
    </source>
</evidence>
<comment type="caution">
    <text evidence="1">The sequence shown here is derived from an EMBL/GenBank/DDBJ whole genome shotgun (WGS) entry which is preliminary data.</text>
</comment>
<keyword evidence="2" id="KW-1185">Reference proteome</keyword>
<name>W9C3U0_SCLBF</name>
<gene>
    <name evidence="1" type="ORF">SBOR_9058</name>
</gene>
<accession>W9C3U0</accession>
<evidence type="ECO:0000313" key="1">
    <source>
        <dbReference type="EMBL" id="ESZ90551.1"/>
    </source>
</evidence>
<sequence>MGNKNCRGNRALARPSAASKEAASALEFDLRLLPSHPALTIVDNESISIHIEQCTGMRDHPTDMSTLIETLAAYAPYVKHIQLKIHAPYPHRESWDAQKTRTQLFKKLFVQIDNFKLVSLNLLMLLNAEKFPQMKLAAGITGLKFKGWKLMYEVFQIGTSRIVG</sequence>